<keyword evidence="3" id="KW-0963">Cytoplasm</keyword>
<dbReference type="InterPro" id="IPR011989">
    <property type="entry name" value="ARM-like"/>
</dbReference>
<dbReference type="Proteomes" id="UP001491310">
    <property type="component" value="Unassembled WGS sequence"/>
</dbReference>
<proteinExistence type="predicted"/>
<dbReference type="PANTHER" id="PTHR15651:SF7">
    <property type="entry name" value="ARMADILLO REPEAT-CONTAINING PROTEIN 8"/>
    <property type="match status" value="1"/>
</dbReference>
<dbReference type="EMBL" id="JALJOT010000002">
    <property type="protein sequence ID" value="KAK9917298.1"/>
    <property type="molecule type" value="Genomic_DNA"/>
</dbReference>
<keyword evidence="8" id="KW-1185">Reference proteome</keyword>
<name>A0ABR2YZM0_9CHLO</name>
<dbReference type="InterPro" id="IPR000225">
    <property type="entry name" value="Armadillo"/>
</dbReference>
<dbReference type="InterPro" id="IPR016024">
    <property type="entry name" value="ARM-type_fold"/>
</dbReference>
<evidence type="ECO:0008006" key="9">
    <source>
        <dbReference type="Google" id="ProtNLM"/>
    </source>
</evidence>
<dbReference type="InterPro" id="IPR038739">
    <property type="entry name" value="ARMC8/Vid28"/>
</dbReference>
<comment type="subcellular location">
    <subcellularLocation>
        <location evidence="2">Cytoplasm</location>
    </subcellularLocation>
    <subcellularLocation>
        <location evidence="1">Nucleus</location>
    </subcellularLocation>
</comment>
<keyword evidence="4" id="KW-0677">Repeat</keyword>
<evidence type="ECO:0000256" key="1">
    <source>
        <dbReference type="ARBA" id="ARBA00004123"/>
    </source>
</evidence>
<dbReference type="SUPFAM" id="SSF48371">
    <property type="entry name" value="ARM repeat"/>
    <property type="match status" value="2"/>
</dbReference>
<evidence type="ECO:0000256" key="3">
    <source>
        <dbReference type="ARBA" id="ARBA00022490"/>
    </source>
</evidence>
<feature type="repeat" description="ARM" evidence="6">
    <location>
        <begin position="317"/>
        <end position="344"/>
    </location>
</feature>
<reference evidence="7 8" key="1">
    <citation type="journal article" date="2024" name="Nat. Commun.">
        <title>Phylogenomics reveals the evolutionary origins of lichenization in chlorophyte algae.</title>
        <authorList>
            <person name="Puginier C."/>
            <person name="Libourel C."/>
            <person name="Otte J."/>
            <person name="Skaloud P."/>
            <person name="Haon M."/>
            <person name="Grisel S."/>
            <person name="Petersen M."/>
            <person name="Berrin J.G."/>
            <person name="Delaux P.M."/>
            <person name="Dal Grande F."/>
            <person name="Keller J."/>
        </authorList>
    </citation>
    <scope>NUCLEOTIDE SEQUENCE [LARGE SCALE GENOMIC DNA]</scope>
    <source>
        <strain evidence="7 8">SAG 216-7</strain>
    </source>
</reference>
<gene>
    <name evidence="7" type="ORF">WJX75_002921</name>
</gene>
<organism evidence="7 8">
    <name type="scientific">Coccomyxa subellipsoidea</name>
    <dbReference type="NCBI Taxonomy" id="248742"/>
    <lineage>
        <taxon>Eukaryota</taxon>
        <taxon>Viridiplantae</taxon>
        <taxon>Chlorophyta</taxon>
        <taxon>core chlorophytes</taxon>
        <taxon>Trebouxiophyceae</taxon>
        <taxon>Trebouxiophyceae incertae sedis</taxon>
        <taxon>Coccomyxaceae</taxon>
        <taxon>Coccomyxa</taxon>
    </lineage>
</organism>
<comment type="caution">
    <text evidence="7">The sequence shown here is derived from an EMBL/GenBank/DDBJ whole genome shotgun (WGS) entry which is preliminary data.</text>
</comment>
<dbReference type="PROSITE" id="PS50176">
    <property type="entry name" value="ARM_REPEAT"/>
    <property type="match status" value="1"/>
</dbReference>
<dbReference type="Pfam" id="PF00514">
    <property type="entry name" value="Arm"/>
    <property type="match status" value="1"/>
</dbReference>
<dbReference type="PANTHER" id="PTHR15651">
    <property type="entry name" value="ARMADILLO REPEAT-CONTAINING PROTEIN 8"/>
    <property type="match status" value="1"/>
</dbReference>
<evidence type="ECO:0000256" key="6">
    <source>
        <dbReference type="PROSITE-ProRule" id="PRU00259"/>
    </source>
</evidence>
<evidence type="ECO:0000256" key="4">
    <source>
        <dbReference type="ARBA" id="ARBA00022737"/>
    </source>
</evidence>
<dbReference type="InterPro" id="IPR000357">
    <property type="entry name" value="HEAT"/>
</dbReference>
<accession>A0ABR2YZM0</accession>
<evidence type="ECO:0000313" key="7">
    <source>
        <dbReference type="EMBL" id="KAK9917298.1"/>
    </source>
</evidence>
<keyword evidence="5" id="KW-0539">Nucleus</keyword>
<dbReference type="Pfam" id="PF02985">
    <property type="entry name" value="HEAT"/>
    <property type="match status" value="1"/>
</dbReference>
<evidence type="ECO:0000256" key="2">
    <source>
        <dbReference type="ARBA" id="ARBA00004496"/>
    </source>
</evidence>
<protein>
    <recommendedName>
        <fullName evidence="9">Armadillo repeat-containing protein 8</fullName>
    </recommendedName>
</protein>
<sequence>MVYQSPAAPKAHALTTDALQRLVVLLSSDNRSVAEVAARVLARGCETPEQKLAVADVGGLGGLLRLMSTEELPRREAAVDALATLTSGSNDISRRVADSAGVTAQLLPLLKSPSAPVRFLAACCLTNLAPAMPSSSAQPSQSAEDIRRAVLPVLAKLLAEPEVREEVPHVLSRLLANNKELQAAAADADAVSKLAGFLRREDCSQRLKEGTLHALSTLCADREASRRLLVDAEVVGAIVRALDDTSPQVRLSACACVRSLSRSAKSLRASMVDQDVAAPLFRCLSDADREVRVIASATLCNLVLDFSPVKQAMLSAGCLPALVDLTSSPDAELRLNAVWALQNLVYTASAEVRSAVCSALSWRAVVDLTNDMQTDVQERALNMLRNQCANILDKDDPKKLVQQLLQWSCGELFGLLISRVDAAASHPVSHRVHALYALCNIAGAGEEDSRDGMLAAGLSPHLGRLLREGSEDVRLAAVWTVINLTSAGEARPGAAKRVAALREACVSAMLANLSQRSEELGIDLRERVKTALDNFVAHDMFTE</sequence>
<evidence type="ECO:0000256" key="5">
    <source>
        <dbReference type="ARBA" id="ARBA00023242"/>
    </source>
</evidence>
<dbReference type="Gene3D" id="1.25.10.10">
    <property type="entry name" value="Leucine-rich Repeat Variant"/>
    <property type="match status" value="3"/>
</dbReference>
<dbReference type="SMART" id="SM00185">
    <property type="entry name" value="ARM"/>
    <property type="match status" value="9"/>
</dbReference>
<evidence type="ECO:0000313" key="8">
    <source>
        <dbReference type="Proteomes" id="UP001491310"/>
    </source>
</evidence>